<evidence type="ECO:0000256" key="1">
    <source>
        <dbReference type="SAM" id="MobiDB-lite"/>
    </source>
</evidence>
<name>A0AAV4RK44_9ARAC</name>
<reference evidence="2 3" key="1">
    <citation type="submission" date="2021-06" db="EMBL/GenBank/DDBJ databases">
        <title>Caerostris darwini draft genome.</title>
        <authorList>
            <person name="Kono N."/>
            <person name="Arakawa K."/>
        </authorList>
    </citation>
    <scope>NUCLEOTIDE SEQUENCE [LARGE SCALE GENOMIC DNA]</scope>
</reference>
<feature type="compositionally biased region" description="Basic and acidic residues" evidence="1">
    <location>
        <begin position="1"/>
        <end position="19"/>
    </location>
</feature>
<sequence length="1201" mass="139107">MNAEDAPRNVLKERNEKQQELSAKSHQKHDLSSADNKNCSENEAESSKLNLESDVELDSTTSTKDHDKSRFKRNTFVSSPKDLLLRNLFEKLEENSQIFDNEIEPTRSKTKILKSPDSRFRRSLGFETMNKPISPEVFIRKFPFNANSKHGVVHNSKEKQNFSFMTDSTKIAKNPKTFNKSFGNFLITSSVLNNLQQDDKPSRKISQSFTTNRTLSHEKLLEKFQDLNMGDDGRFSSQSLNENHGISRNDALSKFLWKKLPIKINLKNNDNQFTNISNSNSLTKLGNMKSLLQLHEKEVDMNTSGMQVANMMKGNDHLENERRTGKAFTTEDVNTNQKDDNIQRTIQINSEYNAEKQISNVARKPLISEKNGKIGPADFIQREQEGYEHEDKREDHRKQNKDILNVKAREENTIGNDRRNENEEAYKPPTDEMETKFMFRSFSGGGDVPHKEVTDLNKAYDSNLALEKLMKPKTNKKSQKNKSAKENKIMNKYLKSEKYSKNKYGISNEFVTKNTDKKPTQDISGKISKKALKSYLKKEDNFYRKKFKRNHLNKQDHVSNKKHKSIQSSFDKKHPAIQTKNIKYNSIKKESFSPKVKENVDYVNKLNFREMLNGPLKKNYLDKKTVNVIAQLNQEKKSQSKKENNEKSTVSRSQMFKGNYKNTPINVVDSGNEMNMHLVNKDIYYSSEANYEKKDDKTSELNKDKLPNLTDKKDKLAYRNGFFSNFGNLLNSIKVKTSNILKGVLNQFVNPLTDIDIKTRHNKHRMRKNKKSMSRKKFHEFEDASYVKEIPIKLQLKLVPSREVDKRTDFATNDRSKAIYIDIPKSHMHTVDNTKIVKSPISLKLESEYTNYDKEHAIEKNGIFNVTKVNIDTTDSRDSLLNEDKNKINPFTSFQSYPSTNDSRDSLLNEDKNKINPFISSQSYPPANDKDSLLNRDKNKISTFSSFQSYSPNEVFSSEKNNSISIYSKTLENMSENDKVPDFRAKLYVNNQEINNGSNCISKGIQYYVVFENEMSDIGSNKSKKMNPAEVSVIYKNDTVITLQLKNGSQANNKTQKITPEMKAYFEKVALNHNPRPENYFQDEIKTEFFNNYLENTKNIVNEKNVNPIKTLNEYEGIYNPIEHKNQTVEMEKELRTTDNESRDGLLTNKEKSISNSIQNVAINHTLGPENYLQDEIKTEFFNNYLENTKNIVNEKKRKSY</sequence>
<gene>
    <name evidence="2" type="primary">AVEN_179445_1</name>
    <name evidence="2" type="ORF">CDAR_555011</name>
</gene>
<keyword evidence="3" id="KW-1185">Reference proteome</keyword>
<organism evidence="2 3">
    <name type="scientific">Caerostris darwini</name>
    <dbReference type="NCBI Taxonomy" id="1538125"/>
    <lineage>
        <taxon>Eukaryota</taxon>
        <taxon>Metazoa</taxon>
        <taxon>Ecdysozoa</taxon>
        <taxon>Arthropoda</taxon>
        <taxon>Chelicerata</taxon>
        <taxon>Arachnida</taxon>
        <taxon>Araneae</taxon>
        <taxon>Araneomorphae</taxon>
        <taxon>Entelegynae</taxon>
        <taxon>Araneoidea</taxon>
        <taxon>Araneidae</taxon>
        <taxon>Caerostris</taxon>
    </lineage>
</organism>
<feature type="region of interest" description="Disordered" evidence="1">
    <location>
        <begin position="469"/>
        <end position="489"/>
    </location>
</feature>
<feature type="compositionally biased region" description="Basic and acidic residues" evidence="1">
    <location>
        <begin position="634"/>
        <end position="646"/>
    </location>
</feature>
<evidence type="ECO:0000313" key="3">
    <source>
        <dbReference type="Proteomes" id="UP001054837"/>
    </source>
</evidence>
<feature type="region of interest" description="Disordered" evidence="1">
    <location>
        <begin position="633"/>
        <end position="656"/>
    </location>
</feature>
<evidence type="ECO:0000313" key="2">
    <source>
        <dbReference type="EMBL" id="GIY20615.1"/>
    </source>
</evidence>
<dbReference type="EMBL" id="BPLQ01006193">
    <property type="protein sequence ID" value="GIY20615.1"/>
    <property type="molecule type" value="Genomic_DNA"/>
</dbReference>
<feature type="compositionally biased region" description="Basic and acidic residues" evidence="1">
    <location>
        <begin position="407"/>
        <end position="431"/>
    </location>
</feature>
<accession>A0AAV4RK44</accession>
<dbReference type="AlphaFoldDB" id="A0AAV4RK44"/>
<comment type="caution">
    <text evidence="2">The sequence shown here is derived from an EMBL/GenBank/DDBJ whole genome shotgun (WGS) entry which is preliminary data.</text>
</comment>
<feature type="compositionally biased region" description="Basic residues" evidence="1">
    <location>
        <begin position="471"/>
        <end position="482"/>
    </location>
</feature>
<feature type="region of interest" description="Disordered" evidence="1">
    <location>
        <begin position="385"/>
        <end position="431"/>
    </location>
</feature>
<protein>
    <submittedName>
        <fullName evidence="2">Uncharacterized protein</fullName>
    </submittedName>
</protein>
<dbReference type="Proteomes" id="UP001054837">
    <property type="component" value="Unassembled WGS sequence"/>
</dbReference>
<feature type="region of interest" description="Disordered" evidence="1">
    <location>
        <begin position="1"/>
        <end position="68"/>
    </location>
</feature>
<proteinExistence type="predicted"/>
<feature type="compositionally biased region" description="Basic and acidic residues" evidence="1">
    <location>
        <begin position="385"/>
        <end position="401"/>
    </location>
</feature>